<dbReference type="InterPro" id="IPR036188">
    <property type="entry name" value="FAD/NAD-bd_sf"/>
</dbReference>
<dbReference type="SUPFAM" id="SSF51905">
    <property type="entry name" value="FAD/NAD(P)-binding domain"/>
    <property type="match status" value="1"/>
</dbReference>
<dbReference type="PROSITE" id="PS51296">
    <property type="entry name" value="RIESKE"/>
    <property type="match status" value="1"/>
</dbReference>
<proteinExistence type="predicted"/>
<dbReference type="SUPFAM" id="SSF50022">
    <property type="entry name" value="ISP domain"/>
    <property type="match status" value="1"/>
</dbReference>
<sequence length="521" mass="58011">MNKSCNTCENFEGVFKSYWLDSTPETDYPVLNEDITVDITVIGAGIVGITTSLLLKKEGFKVALIDADKICQGTSGHTTAKITSQHHLIYDKLITEMGIEKAQKYADANEFAINFIENIVNEYSIDCDFHRLPAYIYTEDENFVSSIKKEAEAALSLGLKAKFLDSIPISLPVKAALCFENQAQFHPRKYLLDLANKIPGDGSHIFENTKIVDIDSDNSCVCTTDNEKKISSSKIIVASHFPCYDALGLYFARLSPKKSYVLAVETKEDFPKGVFINAEEPGRSLRCQNYKGSKIVLVGGEGHKTAHGENTLTHYKNLKSFAEKTFSIDNILYYWSTQDYMTLDGVPYIGHLTSSTKNIYVATGFGEWGMTNGTAAAILLKDLITNKENSWKDLYNPSRPMTSSSIKNLFTLNIDVAKELVKGKLQGAPNTLDLNNDEGKVVTIDGRKYGAYKDNADTIHLVDNTCTHLGCELKWNDAEKSWDCPCHGSRFSYEGDIIEGPAINKLNHYKENPNKIDPNIL</sequence>
<protein>
    <submittedName>
        <fullName evidence="7">(2Fe-2S)-binding protein</fullName>
    </submittedName>
</protein>
<keyword evidence="5" id="KW-1015">Disulfide bond</keyword>
<dbReference type="PATRIC" id="fig|1379739.3.peg.1918"/>
<dbReference type="Gene3D" id="3.30.9.10">
    <property type="entry name" value="D-Amino Acid Oxidase, subunit A, domain 2"/>
    <property type="match status" value="1"/>
</dbReference>
<evidence type="ECO:0000256" key="1">
    <source>
        <dbReference type="ARBA" id="ARBA00022714"/>
    </source>
</evidence>
<dbReference type="PANTHER" id="PTHR13847">
    <property type="entry name" value="SARCOSINE DEHYDROGENASE-RELATED"/>
    <property type="match status" value="1"/>
</dbReference>
<dbReference type="GO" id="GO:0016705">
    <property type="term" value="F:oxidoreductase activity, acting on paired donors, with incorporation or reduction of molecular oxygen"/>
    <property type="evidence" value="ECO:0007669"/>
    <property type="project" value="UniProtKB-ARBA"/>
</dbReference>
<accession>A0A0D0ZYA1</accession>
<organism evidence="7 8">
    <name type="scientific">Clostridium botulinum B2 450</name>
    <dbReference type="NCBI Taxonomy" id="1379739"/>
    <lineage>
        <taxon>Bacteria</taxon>
        <taxon>Bacillati</taxon>
        <taxon>Bacillota</taxon>
        <taxon>Clostridia</taxon>
        <taxon>Eubacteriales</taxon>
        <taxon>Clostridiaceae</taxon>
        <taxon>Clostridium</taxon>
    </lineage>
</organism>
<dbReference type="FunFam" id="2.102.10.10:FF:000014">
    <property type="entry name" value="Oxidoreductase, FAD dependent"/>
    <property type="match status" value="1"/>
</dbReference>
<keyword evidence="1" id="KW-0001">2Fe-2S</keyword>
<dbReference type="HOGENOM" id="CLU_007884_15_1_9"/>
<dbReference type="EMBL" id="JXSU01000007">
    <property type="protein sequence ID" value="KIS23513.1"/>
    <property type="molecule type" value="Genomic_DNA"/>
</dbReference>
<dbReference type="GO" id="GO:0005737">
    <property type="term" value="C:cytoplasm"/>
    <property type="evidence" value="ECO:0007669"/>
    <property type="project" value="TreeGrafter"/>
</dbReference>
<dbReference type="CDD" id="cd03477">
    <property type="entry name" value="Rieske_YhfW_C"/>
    <property type="match status" value="1"/>
</dbReference>
<gene>
    <name evidence="7" type="ORF">N495_07865</name>
</gene>
<evidence type="ECO:0000259" key="6">
    <source>
        <dbReference type="PROSITE" id="PS51296"/>
    </source>
</evidence>
<dbReference type="Gene3D" id="3.50.50.60">
    <property type="entry name" value="FAD/NAD(P)-binding domain"/>
    <property type="match status" value="1"/>
</dbReference>
<dbReference type="GO" id="GO:0051537">
    <property type="term" value="F:2 iron, 2 sulfur cluster binding"/>
    <property type="evidence" value="ECO:0007669"/>
    <property type="project" value="UniProtKB-KW"/>
</dbReference>
<name>A0A0D0ZYA1_CLOBO</name>
<keyword evidence="3" id="KW-0408">Iron</keyword>
<evidence type="ECO:0000313" key="8">
    <source>
        <dbReference type="Proteomes" id="UP000032250"/>
    </source>
</evidence>
<dbReference type="InterPro" id="IPR006076">
    <property type="entry name" value="FAD-dep_OxRdtase"/>
</dbReference>
<dbReference type="Gene3D" id="2.102.10.10">
    <property type="entry name" value="Rieske [2Fe-2S] iron-sulphur domain"/>
    <property type="match status" value="1"/>
</dbReference>
<evidence type="ECO:0000313" key="7">
    <source>
        <dbReference type="EMBL" id="KIS23513.1"/>
    </source>
</evidence>
<dbReference type="InterPro" id="IPR036922">
    <property type="entry name" value="Rieske_2Fe-2S_sf"/>
</dbReference>
<dbReference type="Pfam" id="PF00355">
    <property type="entry name" value="Rieske"/>
    <property type="match status" value="1"/>
</dbReference>
<dbReference type="GO" id="GO:0046872">
    <property type="term" value="F:metal ion binding"/>
    <property type="evidence" value="ECO:0007669"/>
    <property type="project" value="UniProtKB-KW"/>
</dbReference>
<dbReference type="GO" id="GO:0016020">
    <property type="term" value="C:membrane"/>
    <property type="evidence" value="ECO:0007669"/>
    <property type="project" value="InterPro"/>
</dbReference>
<dbReference type="InterPro" id="IPR017941">
    <property type="entry name" value="Rieske_2Fe-2S"/>
</dbReference>
<dbReference type="Pfam" id="PF01266">
    <property type="entry name" value="DAO"/>
    <property type="match status" value="1"/>
</dbReference>
<feature type="domain" description="Rieske" evidence="6">
    <location>
        <begin position="426"/>
        <end position="510"/>
    </location>
</feature>
<dbReference type="PANTHER" id="PTHR13847:SF274">
    <property type="entry name" value="RIESKE 2FE-2S IRON-SULFUR PROTEIN YHFW-RELATED"/>
    <property type="match status" value="1"/>
</dbReference>
<dbReference type="AlphaFoldDB" id="A0A0D0ZYA1"/>
<dbReference type="OrthoDB" id="9767869at2"/>
<keyword evidence="4" id="KW-0411">Iron-sulfur</keyword>
<comment type="caution">
    <text evidence="7">The sequence shown here is derived from an EMBL/GenBank/DDBJ whole genome shotgun (WGS) entry which is preliminary data.</text>
</comment>
<evidence type="ECO:0000256" key="3">
    <source>
        <dbReference type="ARBA" id="ARBA00023004"/>
    </source>
</evidence>
<reference evidence="7 8" key="1">
    <citation type="submission" date="2014-06" db="EMBL/GenBank/DDBJ databases">
        <title>Genome characterization of distinct group I Clostridium botulinum lineages.</title>
        <authorList>
            <person name="Giordani F."/>
            <person name="Anselmo A."/>
            <person name="Fillo S."/>
            <person name="Palozzi A.M."/>
            <person name="Fortunato A."/>
            <person name="Gentile B."/>
            <person name="Ciammaruconi A."/>
            <person name="Anniballi F."/>
            <person name="De Medici D."/>
            <person name="Lista F."/>
        </authorList>
    </citation>
    <scope>NUCLEOTIDE SEQUENCE [LARGE SCALE GENOMIC DNA]</scope>
    <source>
        <strain evidence="7 8">B2 450</strain>
    </source>
</reference>
<dbReference type="GO" id="GO:0004497">
    <property type="term" value="F:monooxygenase activity"/>
    <property type="evidence" value="ECO:0007669"/>
    <property type="project" value="UniProtKB-ARBA"/>
</dbReference>
<dbReference type="Proteomes" id="UP000032250">
    <property type="component" value="Unassembled WGS sequence"/>
</dbReference>
<dbReference type="PRINTS" id="PR00162">
    <property type="entry name" value="RIESKE"/>
</dbReference>
<dbReference type="RefSeq" id="WP_043031847.1">
    <property type="nucleotide sequence ID" value="NZ_JXSU01000007.1"/>
</dbReference>
<evidence type="ECO:0000256" key="5">
    <source>
        <dbReference type="ARBA" id="ARBA00023157"/>
    </source>
</evidence>
<evidence type="ECO:0000256" key="4">
    <source>
        <dbReference type="ARBA" id="ARBA00023014"/>
    </source>
</evidence>
<dbReference type="InterPro" id="IPR038010">
    <property type="entry name" value="YhfW_C"/>
</dbReference>
<dbReference type="InterPro" id="IPR005805">
    <property type="entry name" value="Rieske_Fe-S_prot_C"/>
</dbReference>
<evidence type="ECO:0000256" key="2">
    <source>
        <dbReference type="ARBA" id="ARBA00022723"/>
    </source>
</evidence>
<keyword evidence="2" id="KW-0479">Metal-binding</keyword>